<dbReference type="EMBL" id="BSXG01000214">
    <property type="protein sequence ID" value="GME31972.1"/>
    <property type="molecule type" value="Genomic_DNA"/>
</dbReference>
<name>A0ACB5S9Q2_9PEZI</name>
<protein>
    <submittedName>
        <fullName evidence="1">Uncharacterized protein LTHEOB_653</fullName>
    </submittedName>
</protein>
<sequence length="288" mass="31114">MIQKEVGTIEAPEKRIIAVVGGTGMFGGSVARSPHDSPAFLVHVTTQDPGSKKARRISRLGIEVARADSWSADELAPAFRGCWGLFLNTDSDDPSFKQQIGPPESDMGRIAVDAAIAQGVRHFVFSGLPEASKITGGAVPVLSFDNKAAIAAYARQAGFETAVSVNSGWALDIFWMETCAKAFGGFALIPDADGFLTLKLQPMGNDPEMVPWTSLEDDYGDAVHGVFLDAARWDGQTIWAVSECMSFEAVTDTYNRVVGRDSARKGISSVVKQEILENYLDFFTLQRV</sequence>
<organism evidence="1 2">
    <name type="scientific">Neofusicoccum parvum</name>
    <dbReference type="NCBI Taxonomy" id="310453"/>
    <lineage>
        <taxon>Eukaryota</taxon>
        <taxon>Fungi</taxon>
        <taxon>Dikarya</taxon>
        <taxon>Ascomycota</taxon>
        <taxon>Pezizomycotina</taxon>
        <taxon>Dothideomycetes</taxon>
        <taxon>Dothideomycetes incertae sedis</taxon>
        <taxon>Botryosphaeriales</taxon>
        <taxon>Botryosphaeriaceae</taxon>
        <taxon>Neofusicoccum</taxon>
    </lineage>
</organism>
<reference evidence="1" key="1">
    <citation type="submission" date="2024-09" db="EMBL/GenBank/DDBJ databases">
        <title>Draft Genome Sequences of Neofusicoccum parvum.</title>
        <authorList>
            <person name="Ashida A."/>
            <person name="Camagna M."/>
            <person name="Tanaka A."/>
            <person name="Takemoto D."/>
        </authorList>
    </citation>
    <scope>NUCLEOTIDE SEQUENCE</scope>
    <source>
        <strain evidence="1">PPO83</strain>
    </source>
</reference>
<evidence type="ECO:0000313" key="2">
    <source>
        <dbReference type="Proteomes" id="UP001165186"/>
    </source>
</evidence>
<keyword evidence="2" id="KW-1185">Reference proteome</keyword>
<evidence type="ECO:0000313" key="1">
    <source>
        <dbReference type="EMBL" id="GME31972.1"/>
    </source>
</evidence>
<proteinExistence type="predicted"/>
<accession>A0ACB5S9Q2</accession>
<dbReference type="Proteomes" id="UP001165186">
    <property type="component" value="Unassembled WGS sequence"/>
</dbReference>
<gene>
    <name evidence="1" type="primary">g6814</name>
    <name evidence="1" type="ORF">NpPPO83_00006814</name>
</gene>
<comment type="caution">
    <text evidence="1">The sequence shown here is derived from an EMBL/GenBank/DDBJ whole genome shotgun (WGS) entry which is preliminary data.</text>
</comment>